<dbReference type="InterPro" id="IPR017336">
    <property type="entry name" value="Snurportin-1"/>
</dbReference>
<accession>A0AAD9FY96</accession>
<evidence type="ECO:0000256" key="5">
    <source>
        <dbReference type="ARBA" id="ARBA00016034"/>
    </source>
</evidence>
<evidence type="ECO:0000256" key="9">
    <source>
        <dbReference type="ARBA" id="ARBA00023242"/>
    </source>
</evidence>
<dbReference type="GO" id="GO:0061015">
    <property type="term" value="P:snRNA import into nucleus"/>
    <property type="evidence" value="ECO:0007669"/>
    <property type="project" value="InterPro"/>
</dbReference>
<proteinExistence type="inferred from homology"/>
<protein>
    <recommendedName>
        <fullName evidence="5">Snurportin-1</fullName>
    </recommendedName>
</protein>
<keyword evidence="8" id="KW-0694">RNA-binding</keyword>
<keyword evidence="7" id="KW-0963">Cytoplasm</keyword>
<dbReference type="InterPro" id="IPR047857">
    <property type="entry name" value="Snurportin1_C"/>
</dbReference>
<evidence type="ECO:0000256" key="2">
    <source>
        <dbReference type="ARBA" id="ARBA00004123"/>
    </source>
</evidence>
<dbReference type="PANTHER" id="PTHR13403:SF6">
    <property type="entry name" value="SNURPORTIN-1"/>
    <property type="match status" value="1"/>
</dbReference>
<dbReference type="GO" id="GO:0003723">
    <property type="term" value="F:RNA binding"/>
    <property type="evidence" value="ECO:0007669"/>
    <property type="project" value="UniProtKB-KW"/>
</dbReference>
<evidence type="ECO:0000256" key="4">
    <source>
        <dbReference type="ARBA" id="ARBA00007540"/>
    </source>
</evidence>
<evidence type="ECO:0000256" key="10">
    <source>
        <dbReference type="SAM" id="MobiDB-lite"/>
    </source>
</evidence>
<feature type="region of interest" description="Disordered" evidence="10">
    <location>
        <begin position="28"/>
        <end position="103"/>
    </location>
</feature>
<evidence type="ECO:0000256" key="3">
    <source>
        <dbReference type="ARBA" id="ARBA00004496"/>
    </source>
</evidence>
<evidence type="ECO:0000256" key="1">
    <source>
        <dbReference type="ARBA" id="ARBA00003975"/>
    </source>
</evidence>
<keyword evidence="9" id="KW-0539">Nucleus</keyword>
<dbReference type="CDD" id="cd09232">
    <property type="entry name" value="Snurportin-1_C"/>
    <property type="match status" value="1"/>
</dbReference>
<reference evidence="12" key="1">
    <citation type="submission" date="2023-08" db="EMBL/GenBank/DDBJ databases">
        <title>Reference Genome Resource for the Citrus Pathogen Phytophthora citrophthora.</title>
        <authorList>
            <person name="Moller H."/>
            <person name="Coetzee B."/>
            <person name="Rose L.J."/>
            <person name="Van Niekerk J.M."/>
        </authorList>
    </citation>
    <scope>NUCLEOTIDE SEQUENCE</scope>
    <source>
        <strain evidence="12">STE-U-9442</strain>
    </source>
</reference>
<dbReference type="AlphaFoldDB" id="A0AAD9FY96"/>
<dbReference type="GO" id="GO:0005634">
    <property type="term" value="C:nucleus"/>
    <property type="evidence" value="ECO:0007669"/>
    <property type="project" value="UniProtKB-SubCell"/>
</dbReference>
<feature type="compositionally biased region" description="Low complexity" evidence="10">
    <location>
        <begin position="38"/>
        <end position="47"/>
    </location>
</feature>
<comment type="caution">
    <text evidence="12">The sequence shown here is derived from an EMBL/GenBank/DDBJ whole genome shotgun (WGS) entry which is preliminary data.</text>
</comment>
<evidence type="ECO:0000256" key="7">
    <source>
        <dbReference type="ARBA" id="ARBA00022490"/>
    </source>
</evidence>
<keyword evidence="13" id="KW-1185">Reference proteome</keyword>
<organism evidence="12 13">
    <name type="scientific">Phytophthora citrophthora</name>
    <dbReference type="NCBI Taxonomy" id="4793"/>
    <lineage>
        <taxon>Eukaryota</taxon>
        <taxon>Sar</taxon>
        <taxon>Stramenopiles</taxon>
        <taxon>Oomycota</taxon>
        <taxon>Peronosporomycetes</taxon>
        <taxon>Peronosporales</taxon>
        <taxon>Peronosporaceae</taxon>
        <taxon>Phytophthora</taxon>
    </lineage>
</organism>
<dbReference type="SUPFAM" id="SSF56091">
    <property type="entry name" value="DNA ligase/mRNA capping enzyme, catalytic domain"/>
    <property type="match status" value="1"/>
</dbReference>
<evidence type="ECO:0000313" key="13">
    <source>
        <dbReference type="Proteomes" id="UP001259832"/>
    </source>
</evidence>
<dbReference type="Pfam" id="PF21974">
    <property type="entry name" value="SPN1_m3Gcap_bd"/>
    <property type="match status" value="1"/>
</dbReference>
<comment type="function">
    <text evidence="1">Functions as an U snRNP-specific nuclear import adapter. Involved in the trimethylguanosine (m3G)-cap-dependent nuclear import of U snRNPs. Binds specifically to the terminal m3G-cap U snRNAs.</text>
</comment>
<evidence type="ECO:0000313" key="12">
    <source>
        <dbReference type="EMBL" id="KAK1928458.1"/>
    </source>
</evidence>
<evidence type="ECO:0000256" key="6">
    <source>
        <dbReference type="ARBA" id="ARBA00022448"/>
    </source>
</evidence>
<evidence type="ECO:0000259" key="11">
    <source>
        <dbReference type="Pfam" id="PF21974"/>
    </source>
</evidence>
<dbReference type="GO" id="GO:0005737">
    <property type="term" value="C:cytoplasm"/>
    <property type="evidence" value="ECO:0007669"/>
    <property type="project" value="UniProtKB-SubCell"/>
</dbReference>
<dbReference type="EMBL" id="JASMQC010000067">
    <property type="protein sequence ID" value="KAK1928458.1"/>
    <property type="molecule type" value="Genomic_DNA"/>
</dbReference>
<gene>
    <name evidence="12" type="ORF">P3T76_016055</name>
</gene>
<comment type="subcellular location">
    <subcellularLocation>
        <location evidence="3">Cytoplasm</location>
    </subcellularLocation>
    <subcellularLocation>
        <location evidence="2">Nucleus</location>
    </subcellularLocation>
</comment>
<name>A0AAD9FY96_9STRA</name>
<keyword evidence="6" id="KW-0813">Transport</keyword>
<dbReference type="Proteomes" id="UP001259832">
    <property type="component" value="Unassembled WGS sequence"/>
</dbReference>
<dbReference type="PANTHER" id="PTHR13403">
    <property type="entry name" value="SNURPORTIN1 RNUT1 PROTEIN RNA, U TRANSPORTER 1"/>
    <property type="match status" value="1"/>
</dbReference>
<evidence type="ECO:0000256" key="8">
    <source>
        <dbReference type="ARBA" id="ARBA00022884"/>
    </source>
</evidence>
<dbReference type="Gene3D" id="3.30.470.30">
    <property type="entry name" value="DNA ligase/mRNA capping enzyme"/>
    <property type="match status" value="1"/>
</dbReference>
<feature type="domain" description="Snurportin-1 m3G cap-binding" evidence="11">
    <location>
        <begin position="109"/>
        <end position="245"/>
    </location>
</feature>
<comment type="similarity">
    <text evidence="4">Belongs to the snurportin family.</text>
</comment>
<sequence>MSLCFFEMATSTARSYSTKMMKRTAIKRQPWTKDAAARRQATLAQQRQARRDLTAHARQLAQQQEPPSPLGVNDVDTQSMDDVASSTSASKRRTREERVKRRREHFSKQLMTPEWLIDVPKDLNGSGSALGEGWYVLPRPEGKRCLVVANGGNTIARIPSGGILRKFPSALPCGSHKTNKSNDGYCILDCIFQEQDETFYVMDVMCWKGYLLYNCTTEFRLYWMRDKLAEGATATVSPANPLRFLVSGALKMELLQLCPSFRFFFLFSCEQPIPCYESDPAGISAAYSTTYPFLKYGTSCRAVLHFWDGLLFYMKAGHYEMGLSPLALVWKDANTSRFFVYSAKPSIVLRLEGASEFATLEGIVLFTAGQDFIQQHELSEGDLASFSFEQHEVDENQTPHLTGLTFVKRCSPQRALPDSWTKILFQYNARSGGVPIDRILEVRVNAFTSIAQSLIHLRYFPCM</sequence>